<comment type="caution">
    <text evidence="2">The sequence shown here is derived from an EMBL/GenBank/DDBJ whole genome shotgun (WGS) entry which is preliminary data.</text>
</comment>
<dbReference type="OrthoDB" id="540365at2759"/>
<organism evidence="2 3">
    <name type="scientific">Chlamydomonas eustigma</name>
    <dbReference type="NCBI Taxonomy" id="1157962"/>
    <lineage>
        <taxon>Eukaryota</taxon>
        <taxon>Viridiplantae</taxon>
        <taxon>Chlorophyta</taxon>
        <taxon>core chlorophytes</taxon>
        <taxon>Chlorophyceae</taxon>
        <taxon>CS clade</taxon>
        <taxon>Chlamydomonadales</taxon>
        <taxon>Chlamydomonadaceae</taxon>
        <taxon>Chlamydomonas</taxon>
    </lineage>
</organism>
<feature type="compositionally biased region" description="Polar residues" evidence="1">
    <location>
        <begin position="164"/>
        <end position="179"/>
    </location>
</feature>
<dbReference type="Proteomes" id="UP000232323">
    <property type="component" value="Unassembled WGS sequence"/>
</dbReference>
<accession>A0A250WWU7</accession>
<feature type="compositionally biased region" description="Polar residues" evidence="1">
    <location>
        <begin position="87"/>
        <end position="105"/>
    </location>
</feature>
<evidence type="ECO:0000313" key="2">
    <source>
        <dbReference type="EMBL" id="GAX75291.1"/>
    </source>
</evidence>
<protein>
    <submittedName>
        <fullName evidence="2">Uncharacterized protein</fullName>
    </submittedName>
</protein>
<feature type="region of interest" description="Disordered" evidence="1">
    <location>
        <begin position="87"/>
        <end position="117"/>
    </location>
</feature>
<dbReference type="AlphaFoldDB" id="A0A250WWU7"/>
<evidence type="ECO:0000256" key="1">
    <source>
        <dbReference type="SAM" id="MobiDB-lite"/>
    </source>
</evidence>
<sequence length="332" mass="35468">MSFYSLAKAEASSVLFSDDEDDLSNFPKSIHKDFLSDHFRSIRMSEVVEDPGASQRTEREPTFGTSESQAMRSELDHIRAALTNLTEASTHNAMTTPPQRSSHAASSMGFAQPPRSQPLENVLEGISTRLTSIESLYADMVQRIAMGPRIGTLPGSMTPGRYSTGHSTSTMPRMSPSATLNASSHLTATVQQHASQIHKLIAGLDFLEQQIARQDGVIESIQRQAVESMEGRGPSELSLQVHDMSELLNKLRAHMYKIDKRSAAGEAGTQVLSSQLSQLASRVAVLESENVALRAGSGGGGSGGAATNTSSSVNPLFFDASGSPQIPSGTCC</sequence>
<proteinExistence type="predicted"/>
<gene>
    <name evidence="2" type="ORF">CEUSTIGMA_g2736.t1</name>
</gene>
<name>A0A250WWU7_9CHLO</name>
<feature type="region of interest" description="Disordered" evidence="1">
    <location>
        <begin position="151"/>
        <end position="179"/>
    </location>
</feature>
<dbReference type="EMBL" id="BEGY01000011">
    <property type="protein sequence ID" value="GAX75291.1"/>
    <property type="molecule type" value="Genomic_DNA"/>
</dbReference>
<keyword evidence="3" id="KW-1185">Reference proteome</keyword>
<evidence type="ECO:0000313" key="3">
    <source>
        <dbReference type="Proteomes" id="UP000232323"/>
    </source>
</evidence>
<reference evidence="2 3" key="1">
    <citation type="submission" date="2017-08" db="EMBL/GenBank/DDBJ databases">
        <title>Acidophilic green algal genome provides insights into adaptation to an acidic environment.</title>
        <authorList>
            <person name="Hirooka S."/>
            <person name="Hirose Y."/>
            <person name="Kanesaki Y."/>
            <person name="Higuchi S."/>
            <person name="Fujiwara T."/>
            <person name="Onuma R."/>
            <person name="Era A."/>
            <person name="Ohbayashi R."/>
            <person name="Uzuka A."/>
            <person name="Nozaki H."/>
            <person name="Yoshikawa H."/>
            <person name="Miyagishima S.Y."/>
        </authorList>
    </citation>
    <scope>NUCLEOTIDE SEQUENCE [LARGE SCALE GENOMIC DNA]</scope>
    <source>
        <strain evidence="2 3">NIES-2499</strain>
    </source>
</reference>
<feature type="region of interest" description="Disordered" evidence="1">
    <location>
        <begin position="47"/>
        <end position="69"/>
    </location>
</feature>